<dbReference type="AlphaFoldDB" id="A0A062U2R3"/>
<evidence type="ECO:0000313" key="3">
    <source>
        <dbReference type="Proteomes" id="UP000249123"/>
    </source>
</evidence>
<dbReference type="InterPro" id="IPR018711">
    <property type="entry name" value="NAGPA"/>
</dbReference>
<reference evidence="2 3" key="1">
    <citation type="submission" date="2013-04" db="EMBL/GenBank/DDBJ databases">
        <title>Hyphomonas sp. T24B3 Genome Sequencing.</title>
        <authorList>
            <person name="Lai Q."/>
            <person name="Shao Z."/>
        </authorList>
    </citation>
    <scope>NUCLEOTIDE SEQUENCE [LARGE SCALE GENOMIC DNA]</scope>
    <source>
        <strain evidence="2 3">T24B3</strain>
    </source>
</reference>
<evidence type="ECO:0000313" key="2">
    <source>
        <dbReference type="EMBL" id="RAN33453.1"/>
    </source>
</evidence>
<dbReference type="eggNOG" id="COG3698">
    <property type="taxonomic scope" value="Bacteria"/>
</dbReference>
<dbReference type="EMBL" id="AWFB01000020">
    <property type="protein sequence ID" value="RAN33453.1"/>
    <property type="molecule type" value="Genomic_DNA"/>
</dbReference>
<sequence>MHIRCICFLLLLTITPACARAQMTEPCAAVTHLDQPYTVCSFDAGSDIRLWHTNPEGDLFGQFDTLASQLAGSGQTLIFAMNGGMYHEDRRPVGLYVEDGKQTAPLVTREGPGNFGMLPNGVFWIDEEGQPRVTESLAYQTLAPPARFATQSGPMLVIDGALHPRFNEDGPSRKRRNGVGVSADGKTVYFAISDGSVNFHSFATLFRDQLGTPNALYLDGYVSKLYAPHLGRNETGLNMGPIVGVTVPQKQHDTR</sequence>
<dbReference type="Proteomes" id="UP000249123">
    <property type="component" value="Unassembled WGS sequence"/>
</dbReference>
<evidence type="ECO:0000259" key="1">
    <source>
        <dbReference type="Pfam" id="PF09992"/>
    </source>
</evidence>
<proteinExistence type="predicted"/>
<dbReference type="OrthoDB" id="5515706at2"/>
<accession>A0A328JYS8</accession>
<accession>A0A062U2R3</accession>
<feature type="domain" description="Phosphodiester glycosidase" evidence="1">
    <location>
        <begin position="76"/>
        <end position="224"/>
    </location>
</feature>
<protein>
    <recommendedName>
        <fullName evidence="1">Phosphodiester glycosidase domain-containing protein</fullName>
    </recommendedName>
</protein>
<dbReference type="STRING" id="1280941.HY2_12970"/>
<organism evidence="2 3">
    <name type="scientific">Hyphomonas pacifica</name>
    <dbReference type="NCBI Taxonomy" id="1280941"/>
    <lineage>
        <taxon>Bacteria</taxon>
        <taxon>Pseudomonadati</taxon>
        <taxon>Pseudomonadota</taxon>
        <taxon>Alphaproteobacteria</taxon>
        <taxon>Hyphomonadales</taxon>
        <taxon>Hyphomonadaceae</taxon>
        <taxon>Hyphomonas</taxon>
    </lineage>
</organism>
<name>A0A062U2R3_9PROT</name>
<comment type="caution">
    <text evidence="2">The sequence shown here is derived from an EMBL/GenBank/DDBJ whole genome shotgun (WGS) entry which is preliminary data.</text>
</comment>
<dbReference type="Pfam" id="PF09992">
    <property type="entry name" value="NAGPA"/>
    <property type="match status" value="1"/>
</dbReference>
<gene>
    <name evidence="2" type="ORF">HY3_12950</name>
</gene>
<keyword evidence="3" id="KW-1185">Reference proteome</keyword>